<evidence type="ECO:0000313" key="2">
    <source>
        <dbReference type="EMBL" id="SDF10040.1"/>
    </source>
</evidence>
<dbReference type="EMBL" id="FNAT01000007">
    <property type="protein sequence ID" value="SDF10040.1"/>
    <property type="molecule type" value="Genomic_DNA"/>
</dbReference>
<gene>
    <name evidence="2" type="ORF">SAMN04488567_3397</name>
</gene>
<evidence type="ECO:0000313" key="3">
    <source>
        <dbReference type="Proteomes" id="UP000198922"/>
    </source>
</evidence>
<dbReference type="Proteomes" id="UP000198922">
    <property type="component" value="Unassembled WGS sequence"/>
</dbReference>
<dbReference type="InterPro" id="IPR007420">
    <property type="entry name" value="DUF465"/>
</dbReference>
<organism evidence="2 3">
    <name type="scientific">Limimaricola pyoseonensis</name>
    <dbReference type="NCBI Taxonomy" id="521013"/>
    <lineage>
        <taxon>Bacteria</taxon>
        <taxon>Pseudomonadati</taxon>
        <taxon>Pseudomonadota</taxon>
        <taxon>Alphaproteobacteria</taxon>
        <taxon>Rhodobacterales</taxon>
        <taxon>Paracoccaceae</taxon>
        <taxon>Limimaricola</taxon>
    </lineage>
</organism>
<sequence>MQVAGLGGGGYSEYAVEKTWGPAMNQSAKMEEIEVLRVELEVLKREHRDLDEAIHALEERGGTDMLRLRRLKKQKLQLKDRIARIEDRIFPDIIA</sequence>
<evidence type="ECO:0000256" key="1">
    <source>
        <dbReference type="SAM" id="Coils"/>
    </source>
</evidence>
<dbReference type="AlphaFoldDB" id="A0A1G7IBD4"/>
<keyword evidence="3" id="KW-1185">Reference proteome</keyword>
<protein>
    <recommendedName>
        <fullName evidence="4">DUF465 domain-containing protein</fullName>
    </recommendedName>
</protein>
<keyword evidence="1" id="KW-0175">Coiled coil</keyword>
<dbReference type="STRING" id="521013.SAMN04488567_3397"/>
<dbReference type="Gene3D" id="6.10.280.50">
    <property type="match status" value="1"/>
</dbReference>
<evidence type="ECO:0008006" key="4">
    <source>
        <dbReference type="Google" id="ProtNLM"/>
    </source>
</evidence>
<feature type="coiled-coil region" evidence="1">
    <location>
        <begin position="26"/>
        <end position="88"/>
    </location>
</feature>
<name>A0A1G7IBD4_9RHOB</name>
<dbReference type="Pfam" id="PF04325">
    <property type="entry name" value="DUF465"/>
    <property type="match status" value="1"/>
</dbReference>
<reference evidence="3" key="1">
    <citation type="submission" date="2016-10" db="EMBL/GenBank/DDBJ databases">
        <authorList>
            <person name="Varghese N."/>
            <person name="Submissions S."/>
        </authorList>
    </citation>
    <scope>NUCLEOTIDE SEQUENCE [LARGE SCALE GENOMIC DNA]</scope>
    <source>
        <strain evidence="3">DSM 21424</strain>
    </source>
</reference>
<accession>A0A1G7IBD4</accession>
<proteinExistence type="predicted"/>
<dbReference type="InterPro" id="IPR038444">
    <property type="entry name" value="DUF465_sf"/>
</dbReference>